<protein>
    <recommendedName>
        <fullName evidence="2">CDT1 Geminin-binding domain-containing protein</fullName>
    </recommendedName>
</protein>
<keyword evidence="4" id="KW-1185">Reference proteome</keyword>
<evidence type="ECO:0000313" key="4">
    <source>
        <dbReference type="Proteomes" id="UP001341840"/>
    </source>
</evidence>
<evidence type="ECO:0000313" key="3">
    <source>
        <dbReference type="EMBL" id="MED6214672.1"/>
    </source>
</evidence>
<dbReference type="EMBL" id="JASCZI010245558">
    <property type="protein sequence ID" value="MED6214672.1"/>
    <property type="molecule type" value="Genomic_DNA"/>
</dbReference>
<dbReference type="Proteomes" id="UP001341840">
    <property type="component" value="Unassembled WGS sequence"/>
</dbReference>
<feature type="compositionally biased region" description="Low complexity" evidence="1">
    <location>
        <begin position="1"/>
        <end position="13"/>
    </location>
</feature>
<evidence type="ECO:0000259" key="2">
    <source>
        <dbReference type="Pfam" id="PF08839"/>
    </source>
</evidence>
<feature type="compositionally biased region" description="Basic and acidic residues" evidence="1">
    <location>
        <begin position="33"/>
        <end position="45"/>
    </location>
</feature>
<dbReference type="InterPro" id="IPR036390">
    <property type="entry name" value="WH_DNA-bd_sf"/>
</dbReference>
<feature type="non-terminal residue" evidence="3">
    <location>
        <position position="117"/>
    </location>
</feature>
<dbReference type="SUPFAM" id="SSF46785">
    <property type="entry name" value="Winged helix' DNA-binding domain"/>
    <property type="match status" value="1"/>
</dbReference>
<evidence type="ECO:0000256" key="1">
    <source>
        <dbReference type="SAM" id="MobiDB-lite"/>
    </source>
</evidence>
<feature type="compositionally biased region" description="Low complexity" evidence="1">
    <location>
        <begin position="20"/>
        <end position="30"/>
    </location>
</feature>
<comment type="caution">
    <text evidence="3">The sequence shown here is derived from an EMBL/GenBank/DDBJ whole genome shotgun (WGS) entry which is preliminary data.</text>
</comment>
<name>A0ABU6YY64_9FABA</name>
<accession>A0ABU6YY64</accession>
<gene>
    <name evidence="3" type="ORF">PIB30_105535</name>
</gene>
<sequence>MRSSSEASSSPSCRSKKHNNLSSNLVSSDSDSLDTKTPEKSLELTRRTRNRDVAFPCRRYEILGEYFARLDCSIRLLRRKGMTPSFAKISHTIESLTDRRFTLGHLAQLKFLLPEAI</sequence>
<dbReference type="PANTHER" id="PTHR28637:SF1">
    <property type="entry name" value="DNA REPLICATION FACTOR CDT1"/>
    <property type="match status" value="1"/>
</dbReference>
<dbReference type="InterPro" id="IPR014939">
    <property type="entry name" value="CDT1_Gemini-bd-like"/>
</dbReference>
<dbReference type="InterPro" id="IPR045173">
    <property type="entry name" value="Cdt1"/>
</dbReference>
<dbReference type="PANTHER" id="PTHR28637">
    <property type="entry name" value="DNA REPLICATION FACTOR CDT1"/>
    <property type="match status" value="1"/>
</dbReference>
<reference evidence="3 4" key="1">
    <citation type="journal article" date="2023" name="Plants (Basel)">
        <title>Bridging the Gap: Combining Genomics and Transcriptomics Approaches to Understand Stylosanthes scabra, an Orphan Legume from the Brazilian Caatinga.</title>
        <authorList>
            <person name="Ferreira-Neto J.R.C."/>
            <person name="da Silva M.D."/>
            <person name="Binneck E."/>
            <person name="de Melo N.F."/>
            <person name="da Silva R.H."/>
            <person name="de Melo A.L.T.M."/>
            <person name="Pandolfi V."/>
            <person name="Bustamante F.O."/>
            <person name="Brasileiro-Vidal A.C."/>
            <person name="Benko-Iseppon A.M."/>
        </authorList>
    </citation>
    <scope>NUCLEOTIDE SEQUENCE [LARGE SCALE GENOMIC DNA]</scope>
    <source>
        <tissue evidence="3">Leaves</tissue>
    </source>
</reference>
<organism evidence="3 4">
    <name type="scientific">Stylosanthes scabra</name>
    <dbReference type="NCBI Taxonomy" id="79078"/>
    <lineage>
        <taxon>Eukaryota</taxon>
        <taxon>Viridiplantae</taxon>
        <taxon>Streptophyta</taxon>
        <taxon>Embryophyta</taxon>
        <taxon>Tracheophyta</taxon>
        <taxon>Spermatophyta</taxon>
        <taxon>Magnoliopsida</taxon>
        <taxon>eudicotyledons</taxon>
        <taxon>Gunneridae</taxon>
        <taxon>Pentapetalae</taxon>
        <taxon>rosids</taxon>
        <taxon>fabids</taxon>
        <taxon>Fabales</taxon>
        <taxon>Fabaceae</taxon>
        <taxon>Papilionoideae</taxon>
        <taxon>50 kb inversion clade</taxon>
        <taxon>dalbergioids sensu lato</taxon>
        <taxon>Dalbergieae</taxon>
        <taxon>Pterocarpus clade</taxon>
        <taxon>Stylosanthes</taxon>
    </lineage>
</organism>
<feature type="domain" description="CDT1 Geminin-binding" evidence="2">
    <location>
        <begin position="59"/>
        <end position="117"/>
    </location>
</feature>
<dbReference type="Pfam" id="PF08839">
    <property type="entry name" value="CDT1"/>
    <property type="match status" value="1"/>
</dbReference>
<proteinExistence type="predicted"/>
<feature type="region of interest" description="Disordered" evidence="1">
    <location>
        <begin position="1"/>
        <end position="45"/>
    </location>
</feature>